<dbReference type="Pfam" id="PF06565">
    <property type="entry name" value="DM10_dom"/>
    <property type="match status" value="3"/>
</dbReference>
<dbReference type="InterPro" id="IPR040193">
    <property type="entry name" value="EFHC1/EFHC2/EFHB"/>
</dbReference>
<sequence length="682" mass="79574">MLGRLDGEGDEAEVSKSLPPPFLPGYPHPYITPRLLGRDNYRRSQHFDYVQSVPQWVGSRKPGIGGDHIPGQLPRSRHSRLPMTNRTGPRWAAFDKQVLCFDAYFKEAVFLSHEQYRIRKCKIKFFLADDSIVVVEPETRNSGMPQGKFLKRHRIQKPPPHNDEYYMAEDFNIGIDITLYDRTFHITGCDAFTRQFFDKMERKLNSPEATPYDPYQEWRDNEMDSPRSRRPYESTDSLKQFLDHDGQVLRFYCYWDDRESLYGDKRNMIMHYYLADDTIEIREVLPPNSGRELIGRVFLHRSKVSKPRGSFLPQISNNNNLLLNVLGSGKQQRLMLDRSDPGPHFTDKYTAKDLKIGETINVWGRKFTIYDCDKFTKEYLQTQLGTTDIQPIKAGTPKTPSASSSFPPYNGYGSEDDSLANCYPSKLEPRRPVKSYVKFVDKEKDVLRFNAKLISTEPTNLDRKFIVSFYLSDDTLSVFEPPSRNSGFITGRFLERTRVKKPNQPMFNTKKEEYYEPQDMFVGSHVKFNFHEFYLSDADEFTLNYMEKHSDELVFVHFNIAIMLFEKWHCNGEQLPVVPNFCYLGITFSNNGHWFISQKVIAEQASKAIFALNKILAKYSDIDVQMYLKIFDCKILPILMHGSEVWGFDKGYKEAENNRKCWAFQIKELLFSHGLVKPRRGR</sequence>
<name>A0ABM0MD66_SACKO</name>
<evidence type="ECO:0000256" key="3">
    <source>
        <dbReference type="ARBA" id="ARBA00022737"/>
    </source>
</evidence>
<dbReference type="Gene3D" id="2.30.29.170">
    <property type="match status" value="3"/>
</dbReference>
<feature type="domain" description="DM10" evidence="7">
    <location>
        <begin position="245"/>
        <end position="384"/>
    </location>
</feature>
<evidence type="ECO:0000256" key="4">
    <source>
        <dbReference type="ARBA" id="ARBA00023212"/>
    </source>
</evidence>
<evidence type="ECO:0000256" key="6">
    <source>
        <dbReference type="SAM" id="MobiDB-lite"/>
    </source>
</evidence>
<organism evidence="8 9">
    <name type="scientific">Saccoglossus kowalevskii</name>
    <name type="common">Acorn worm</name>
    <dbReference type="NCBI Taxonomy" id="10224"/>
    <lineage>
        <taxon>Eukaryota</taxon>
        <taxon>Metazoa</taxon>
        <taxon>Hemichordata</taxon>
        <taxon>Enteropneusta</taxon>
        <taxon>Harrimaniidae</taxon>
        <taxon>Saccoglossus</taxon>
    </lineage>
</organism>
<keyword evidence="2" id="KW-0963">Cytoplasm</keyword>
<protein>
    <submittedName>
        <fullName evidence="9">EF-hand domain-containing family member C2-like</fullName>
    </submittedName>
</protein>
<keyword evidence="8" id="KW-1185">Reference proteome</keyword>
<evidence type="ECO:0000256" key="1">
    <source>
        <dbReference type="ARBA" id="ARBA00004430"/>
    </source>
</evidence>
<dbReference type="Proteomes" id="UP000694865">
    <property type="component" value="Unplaced"/>
</dbReference>
<feature type="compositionally biased region" description="Basic and acidic residues" evidence="6">
    <location>
        <begin position="216"/>
        <end position="233"/>
    </location>
</feature>
<proteinExistence type="predicted"/>
<keyword evidence="5" id="KW-0966">Cell projection</keyword>
<keyword evidence="4" id="KW-0206">Cytoskeleton</keyword>
<keyword evidence="3" id="KW-0677">Repeat</keyword>
<evidence type="ECO:0000313" key="8">
    <source>
        <dbReference type="Proteomes" id="UP000694865"/>
    </source>
</evidence>
<dbReference type="PANTHER" id="PTHR12086:SF11">
    <property type="entry name" value="EF-HAND DOMAIN-CONTAINING FAMILY MEMBER C2"/>
    <property type="match status" value="1"/>
</dbReference>
<gene>
    <name evidence="9" type="primary">LOC100366664</name>
</gene>
<dbReference type="PANTHER" id="PTHR12086">
    <property type="entry name" value="EF-HAND DOMAIN C-TERMINAL CONTAINING PROTEIN"/>
    <property type="match status" value="1"/>
</dbReference>
<dbReference type="PROSITE" id="PS51336">
    <property type="entry name" value="DM10"/>
    <property type="match status" value="3"/>
</dbReference>
<feature type="region of interest" description="Disordered" evidence="6">
    <location>
        <begin position="205"/>
        <end position="234"/>
    </location>
</feature>
<dbReference type="SMART" id="SM00676">
    <property type="entry name" value="DM10"/>
    <property type="match status" value="3"/>
</dbReference>
<dbReference type="InterPro" id="IPR006602">
    <property type="entry name" value="DM10_dom"/>
</dbReference>
<evidence type="ECO:0000256" key="5">
    <source>
        <dbReference type="ARBA" id="ARBA00023273"/>
    </source>
</evidence>
<feature type="domain" description="DM10" evidence="7">
    <location>
        <begin position="95"/>
        <end position="201"/>
    </location>
</feature>
<feature type="domain" description="DM10" evidence="7">
    <location>
        <begin position="443"/>
        <end position="550"/>
    </location>
</feature>
<comment type="subcellular location">
    <subcellularLocation>
        <location evidence="1">Cytoplasm</location>
        <location evidence="1">Cytoskeleton</location>
        <location evidence="1">Cilium axoneme</location>
    </subcellularLocation>
</comment>
<evidence type="ECO:0000259" key="7">
    <source>
        <dbReference type="PROSITE" id="PS51336"/>
    </source>
</evidence>
<evidence type="ECO:0000256" key="2">
    <source>
        <dbReference type="ARBA" id="ARBA00022490"/>
    </source>
</evidence>
<evidence type="ECO:0000313" key="9">
    <source>
        <dbReference type="RefSeq" id="XP_006817957.1"/>
    </source>
</evidence>
<accession>A0ABM0MD66</accession>
<dbReference type="GeneID" id="100366664"/>
<dbReference type="RefSeq" id="XP_006817957.1">
    <property type="nucleotide sequence ID" value="XM_006817894.1"/>
</dbReference>
<reference evidence="9" key="1">
    <citation type="submission" date="2025-08" db="UniProtKB">
        <authorList>
            <consortium name="RefSeq"/>
        </authorList>
    </citation>
    <scope>IDENTIFICATION</scope>
    <source>
        <tissue evidence="9">Testes</tissue>
    </source>
</reference>